<reference evidence="1" key="1">
    <citation type="submission" date="2021-03" db="EMBL/GenBank/DDBJ databases">
        <authorList>
            <person name="Wang G."/>
        </authorList>
    </citation>
    <scope>NUCLEOTIDE SEQUENCE</scope>
    <source>
        <strain evidence="1">KCTC 12899</strain>
    </source>
</reference>
<dbReference type="EMBL" id="JAFREP010000077">
    <property type="protein sequence ID" value="MBO1323487.1"/>
    <property type="molecule type" value="Genomic_DNA"/>
</dbReference>
<organism evidence="1 3">
    <name type="scientific">Acanthopleuribacter pedis</name>
    <dbReference type="NCBI Taxonomy" id="442870"/>
    <lineage>
        <taxon>Bacteria</taxon>
        <taxon>Pseudomonadati</taxon>
        <taxon>Acidobacteriota</taxon>
        <taxon>Holophagae</taxon>
        <taxon>Acanthopleuribacterales</taxon>
        <taxon>Acanthopleuribacteraceae</taxon>
        <taxon>Acanthopleuribacter</taxon>
    </lineage>
</organism>
<dbReference type="RefSeq" id="WP_207860965.1">
    <property type="nucleotide sequence ID" value="NZ_JAFREP010000021.1"/>
</dbReference>
<gene>
    <name evidence="1" type="ORF">J3U88_21105</name>
    <name evidence="2" type="ORF">J3U88_33780</name>
</gene>
<dbReference type="Proteomes" id="UP000664417">
    <property type="component" value="Unassembled WGS sequence"/>
</dbReference>
<accession>A0A8J7QIK4</accession>
<comment type="caution">
    <text evidence="1">The sequence shown here is derived from an EMBL/GenBank/DDBJ whole genome shotgun (WGS) entry which is preliminary data.</text>
</comment>
<name>A0A8J7QIK4_9BACT</name>
<evidence type="ECO:0000313" key="3">
    <source>
        <dbReference type="Proteomes" id="UP000664417"/>
    </source>
</evidence>
<dbReference type="EMBL" id="JAFREP010000021">
    <property type="protein sequence ID" value="MBO1320990.1"/>
    <property type="molecule type" value="Genomic_DNA"/>
</dbReference>
<protein>
    <submittedName>
        <fullName evidence="1">Uncharacterized protein</fullName>
    </submittedName>
</protein>
<dbReference type="AlphaFoldDB" id="A0A8J7QIK4"/>
<evidence type="ECO:0000313" key="1">
    <source>
        <dbReference type="EMBL" id="MBO1320990.1"/>
    </source>
</evidence>
<keyword evidence="3" id="KW-1185">Reference proteome</keyword>
<proteinExistence type="predicted"/>
<evidence type="ECO:0000313" key="2">
    <source>
        <dbReference type="EMBL" id="MBO1323487.1"/>
    </source>
</evidence>
<sequence length="132" mass="15496">MVGTRERPFDINTLSEQRYRVGPFDRVSPSDEPPFHIYLLGHDAVGDMHIQFGPRHEVDRFGLSWKGRIARFYAGERDFRYGFRVEINSCAFEGFEIEEYQTDQEAWAQFRPLVTNPEAYVLKDGIFLLEVM</sequence>